<dbReference type="AlphaFoldDB" id="A0A2M9G0U0"/>
<reference evidence="2 5" key="1">
    <citation type="submission" date="2017-11" db="EMBL/GenBank/DDBJ databases">
        <title>Draft genome sequence of Rhizobiales bacterium SY3-13.</title>
        <authorList>
            <person name="Sun C."/>
        </authorList>
    </citation>
    <scope>NUCLEOTIDE SEQUENCE [LARGE SCALE GENOMIC DNA]</scope>
    <source>
        <strain evidence="2 5">SY3-13</strain>
    </source>
</reference>
<protein>
    <submittedName>
        <fullName evidence="2">DUF1320 domain-containing protein</fullName>
    </submittedName>
</protein>
<dbReference type="Proteomes" id="UP000229498">
    <property type="component" value="Unassembled WGS sequence"/>
</dbReference>
<feature type="compositionally biased region" description="Polar residues" evidence="1">
    <location>
        <begin position="129"/>
        <end position="141"/>
    </location>
</feature>
<proteinExistence type="predicted"/>
<gene>
    <name evidence="4" type="ORF">CVT23_04880</name>
    <name evidence="3" type="ORF">CVT23_05930</name>
    <name evidence="2" type="ORF">CVT23_12065</name>
</gene>
<dbReference type="EMBL" id="PHIG01000033">
    <property type="protein sequence ID" value="PJK29332.1"/>
    <property type="molecule type" value="Genomic_DNA"/>
</dbReference>
<dbReference type="RefSeq" id="WP_109792125.1">
    <property type="nucleotide sequence ID" value="NZ_PHIG01000018.1"/>
</dbReference>
<dbReference type="Pfam" id="PF07030">
    <property type="entry name" value="Phage_Mu_Gp36"/>
    <property type="match status" value="1"/>
</dbReference>
<comment type="caution">
    <text evidence="2">The sequence shown here is derived from an EMBL/GenBank/DDBJ whole genome shotgun (WGS) entry which is preliminary data.</text>
</comment>
<dbReference type="OrthoDB" id="9812088at2"/>
<evidence type="ECO:0000313" key="3">
    <source>
        <dbReference type="EMBL" id="PJK30483.1"/>
    </source>
</evidence>
<evidence type="ECO:0000313" key="4">
    <source>
        <dbReference type="EMBL" id="PJK30706.1"/>
    </source>
</evidence>
<evidence type="ECO:0000313" key="2">
    <source>
        <dbReference type="EMBL" id="PJK29332.1"/>
    </source>
</evidence>
<evidence type="ECO:0000256" key="1">
    <source>
        <dbReference type="SAM" id="MobiDB-lite"/>
    </source>
</evidence>
<organism evidence="2 5">
    <name type="scientific">Minwuia thermotolerans</name>
    <dbReference type="NCBI Taxonomy" id="2056226"/>
    <lineage>
        <taxon>Bacteria</taxon>
        <taxon>Pseudomonadati</taxon>
        <taxon>Pseudomonadota</taxon>
        <taxon>Alphaproteobacteria</taxon>
        <taxon>Minwuiales</taxon>
        <taxon>Minwuiaceae</taxon>
        <taxon>Minwuia</taxon>
    </lineage>
</organism>
<sequence>MSYTTKADMTARFGARELEQLTDRDGQAGAIVDSVLDSAIATAEAEINGYLVKRYTLPLADPPAQLTAWAADMARYYLHVHSVPETVRTRHEAAVKGLQQVARGLLSLGDDDAGDSAAASEGAPEFTSPGRTFSRQSLKGL</sequence>
<dbReference type="EMBL" id="PHIG01000025">
    <property type="protein sequence ID" value="PJK30483.1"/>
    <property type="molecule type" value="Genomic_DNA"/>
</dbReference>
<accession>A0A2M9G0U0</accession>
<dbReference type="EMBL" id="PHIG01000018">
    <property type="protein sequence ID" value="PJK30706.1"/>
    <property type="molecule type" value="Genomic_DNA"/>
</dbReference>
<evidence type="ECO:0000313" key="5">
    <source>
        <dbReference type="Proteomes" id="UP000229498"/>
    </source>
</evidence>
<dbReference type="InterPro" id="IPR009752">
    <property type="entry name" value="Phage_Mu_GpJ"/>
</dbReference>
<feature type="region of interest" description="Disordered" evidence="1">
    <location>
        <begin position="112"/>
        <end position="141"/>
    </location>
</feature>
<name>A0A2M9G0U0_9PROT</name>
<keyword evidence="5" id="KW-1185">Reference proteome</keyword>